<evidence type="ECO:0000259" key="10">
    <source>
        <dbReference type="Pfam" id="PF00909"/>
    </source>
</evidence>
<gene>
    <name evidence="11" type="ORF">CANCADRAFT_28266</name>
</gene>
<dbReference type="NCBIfam" id="TIGR00836">
    <property type="entry name" value="amt"/>
    <property type="match status" value="1"/>
</dbReference>
<dbReference type="SUPFAM" id="SSF111352">
    <property type="entry name" value="Ammonium transporter"/>
    <property type="match status" value="1"/>
</dbReference>
<keyword evidence="3 8" id="KW-0813">Transport</keyword>
<dbReference type="PROSITE" id="PS01219">
    <property type="entry name" value="AMMONIUM_TRANSP"/>
    <property type="match status" value="1"/>
</dbReference>
<feature type="transmembrane region" description="Helical" evidence="8">
    <location>
        <begin position="70"/>
        <end position="90"/>
    </location>
</feature>
<feature type="transmembrane region" description="Helical" evidence="8">
    <location>
        <begin position="260"/>
        <end position="278"/>
    </location>
</feature>
<evidence type="ECO:0000256" key="6">
    <source>
        <dbReference type="ARBA" id="ARBA00023136"/>
    </source>
</evidence>
<evidence type="ECO:0000256" key="9">
    <source>
        <dbReference type="SAM" id="MobiDB-lite"/>
    </source>
</evidence>
<protein>
    <recommendedName>
        <fullName evidence="8">Ammonium transporter</fullName>
    </recommendedName>
</protein>
<proteinExistence type="inferred from homology"/>
<dbReference type="Proteomes" id="UP000095023">
    <property type="component" value="Unassembled WGS sequence"/>
</dbReference>
<comment type="similarity">
    <text evidence="2 8">Belongs to the ammonia transporter channel (TC 1.A.11.2) family.</text>
</comment>
<evidence type="ECO:0000256" key="8">
    <source>
        <dbReference type="RuleBase" id="RU362002"/>
    </source>
</evidence>
<evidence type="ECO:0000256" key="1">
    <source>
        <dbReference type="ARBA" id="ARBA00004141"/>
    </source>
</evidence>
<keyword evidence="7 8" id="KW-0924">Ammonia transport</keyword>
<keyword evidence="12" id="KW-1185">Reference proteome</keyword>
<dbReference type="InterPro" id="IPR001905">
    <property type="entry name" value="Ammonium_transpt"/>
</dbReference>
<organism evidence="11 12">
    <name type="scientific">Tortispora caseinolytica NRRL Y-17796</name>
    <dbReference type="NCBI Taxonomy" id="767744"/>
    <lineage>
        <taxon>Eukaryota</taxon>
        <taxon>Fungi</taxon>
        <taxon>Dikarya</taxon>
        <taxon>Ascomycota</taxon>
        <taxon>Saccharomycotina</taxon>
        <taxon>Trigonopsidomycetes</taxon>
        <taxon>Trigonopsidales</taxon>
        <taxon>Trigonopsidaceae</taxon>
        <taxon>Tortispora</taxon>
    </lineage>
</organism>
<feature type="transmembrane region" description="Helical" evidence="8">
    <location>
        <begin position="155"/>
        <end position="175"/>
    </location>
</feature>
<keyword evidence="6 8" id="KW-0472">Membrane</keyword>
<dbReference type="OrthoDB" id="534912at2759"/>
<feature type="transmembrane region" description="Helical" evidence="8">
    <location>
        <begin position="316"/>
        <end position="338"/>
    </location>
</feature>
<feature type="transmembrane region" description="Helical" evidence="8">
    <location>
        <begin position="110"/>
        <end position="143"/>
    </location>
</feature>
<feature type="transmembrane region" description="Helical" evidence="8">
    <location>
        <begin position="232"/>
        <end position="248"/>
    </location>
</feature>
<feature type="transmembrane region" description="Helical" evidence="8">
    <location>
        <begin position="390"/>
        <end position="415"/>
    </location>
</feature>
<feature type="domain" description="Ammonium transporter AmtB-like" evidence="10">
    <location>
        <begin position="38"/>
        <end position="441"/>
    </location>
</feature>
<dbReference type="PANTHER" id="PTHR43029:SF15">
    <property type="entry name" value="AMMONIUM TRANSPORTER"/>
    <property type="match status" value="1"/>
</dbReference>
<evidence type="ECO:0000256" key="2">
    <source>
        <dbReference type="ARBA" id="ARBA00005887"/>
    </source>
</evidence>
<keyword evidence="4 8" id="KW-0812">Transmembrane</keyword>
<name>A0A1E4TD06_9ASCO</name>
<dbReference type="InterPro" id="IPR029020">
    <property type="entry name" value="Ammonium/urea_transptr"/>
</dbReference>
<evidence type="ECO:0000256" key="3">
    <source>
        <dbReference type="ARBA" id="ARBA00022448"/>
    </source>
</evidence>
<accession>A0A1E4TD06</accession>
<dbReference type="Pfam" id="PF00909">
    <property type="entry name" value="Ammonium_transp"/>
    <property type="match status" value="1"/>
</dbReference>
<feature type="transmembrane region" description="Helical" evidence="8">
    <location>
        <begin position="195"/>
        <end position="211"/>
    </location>
</feature>
<dbReference type="InterPro" id="IPR018047">
    <property type="entry name" value="Ammonium_transpt_CS"/>
</dbReference>
<feature type="region of interest" description="Disordered" evidence="9">
    <location>
        <begin position="466"/>
        <end position="489"/>
    </location>
</feature>
<evidence type="ECO:0000256" key="5">
    <source>
        <dbReference type="ARBA" id="ARBA00022989"/>
    </source>
</evidence>
<feature type="transmembrane region" description="Helical" evidence="8">
    <location>
        <begin position="290"/>
        <end position="310"/>
    </location>
</feature>
<sequence length="489" mass="52943">MSAQPTIPADEWTAAGGDSHVYDINTPYLEAGVGFQYVWVMVAGALVWYIVPGLGLLYAGQGKRTSGATMLWNCLMVSSLISFQWFFWGYSLVYSHTSSSVFLGNLDAFALMNVVALPVGYLPEIVYCFYQGMFAICTVMIMIGGFFERARTVPIMLFAFCWCTVVYCPIAYWTWNANGWLASHGALDFAGGGPVHMASGFSALAIAFWLGKRIDPETKAKKVQRNKPHNSTLMFIGTCFIWFGWFGFNGGSTGNATVRAGYALVNTNLAASTGMLGYSFVEYFMKGKHFTLPGACEGVVAGLVGITPAAGFVPVYFAAIIGFLVAGICSACENLTLWIGIDEGLDVYRLHGVAGAWGAVFTGLFANNWVSLLDGSTDAQGWLNHHYVQLGWQLAEILAIFGWSIVVTSILYNLINYIPGLKFRVSEEDELAGLDYSQMGGETIGEISLDKVLETYEVSFVHGKAGATAPSGAVTPMPEEKSDAPTTEV</sequence>
<evidence type="ECO:0000256" key="7">
    <source>
        <dbReference type="ARBA" id="ARBA00023177"/>
    </source>
</evidence>
<reference evidence="12" key="1">
    <citation type="submission" date="2016-02" db="EMBL/GenBank/DDBJ databases">
        <title>Comparative genomics of biotechnologically important yeasts.</title>
        <authorList>
            <consortium name="DOE Joint Genome Institute"/>
            <person name="Riley R."/>
            <person name="Haridas S."/>
            <person name="Wolfe K.H."/>
            <person name="Lopes M.R."/>
            <person name="Hittinger C.T."/>
            <person name="Goker M."/>
            <person name="Salamov A."/>
            <person name="Wisecaver J."/>
            <person name="Long T.M."/>
            <person name="Aerts A.L."/>
            <person name="Barry K."/>
            <person name="Choi C."/>
            <person name="Clum A."/>
            <person name="Coughlan A.Y."/>
            <person name="Deshpande S."/>
            <person name="Douglass A.P."/>
            <person name="Hanson S.J."/>
            <person name="Klenk H.-P."/>
            <person name="Labutti K."/>
            <person name="Lapidus A."/>
            <person name="Lindquist E."/>
            <person name="Lipzen A."/>
            <person name="Meier-Kolthoff J.P."/>
            <person name="Ohm R.A."/>
            <person name="Otillar R.P."/>
            <person name="Pangilinan J."/>
            <person name="Peng Y."/>
            <person name="Rokas A."/>
            <person name="Rosa C.A."/>
            <person name="Scheuner C."/>
            <person name="Sibirny A.A."/>
            <person name="Slot J.C."/>
            <person name="Stielow J.B."/>
            <person name="Sun H."/>
            <person name="Kurtzman C.P."/>
            <person name="Blackwell M."/>
            <person name="Jeffries T.W."/>
            <person name="Grigoriev I.V."/>
        </authorList>
    </citation>
    <scope>NUCLEOTIDE SEQUENCE [LARGE SCALE GENOMIC DNA]</scope>
    <source>
        <strain evidence="12">NRRL Y-17796</strain>
    </source>
</reference>
<evidence type="ECO:0000313" key="11">
    <source>
        <dbReference type="EMBL" id="ODV89645.1"/>
    </source>
</evidence>
<feature type="transmembrane region" description="Helical" evidence="8">
    <location>
        <begin position="350"/>
        <end position="370"/>
    </location>
</feature>
<dbReference type="GO" id="GO:0005886">
    <property type="term" value="C:plasma membrane"/>
    <property type="evidence" value="ECO:0007669"/>
    <property type="project" value="UniProtKB-SubCell"/>
</dbReference>
<feature type="transmembrane region" description="Helical" evidence="8">
    <location>
        <begin position="37"/>
        <end position="58"/>
    </location>
</feature>
<dbReference type="PANTHER" id="PTHR43029">
    <property type="entry name" value="AMMONIUM TRANSPORTER MEP2"/>
    <property type="match status" value="1"/>
</dbReference>
<dbReference type="GO" id="GO:0008519">
    <property type="term" value="F:ammonium channel activity"/>
    <property type="evidence" value="ECO:0007669"/>
    <property type="project" value="InterPro"/>
</dbReference>
<dbReference type="Gene3D" id="1.10.3430.10">
    <property type="entry name" value="Ammonium transporter AmtB like domains"/>
    <property type="match status" value="1"/>
</dbReference>
<evidence type="ECO:0000256" key="4">
    <source>
        <dbReference type="ARBA" id="ARBA00022692"/>
    </source>
</evidence>
<evidence type="ECO:0000313" key="12">
    <source>
        <dbReference type="Proteomes" id="UP000095023"/>
    </source>
</evidence>
<dbReference type="AlphaFoldDB" id="A0A1E4TD06"/>
<dbReference type="InterPro" id="IPR024041">
    <property type="entry name" value="NH4_transpt_AmtB-like_dom"/>
</dbReference>
<dbReference type="EMBL" id="KV453843">
    <property type="protein sequence ID" value="ODV89645.1"/>
    <property type="molecule type" value="Genomic_DNA"/>
</dbReference>
<comment type="subcellular location">
    <subcellularLocation>
        <location evidence="8">Cell membrane</location>
        <topology evidence="8">Multi-pass membrane protein</topology>
    </subcellularLocation>
    <subcellularLocation>
        <location evidence="1">Membrane</location>
        <topology evidence="1">Multi-pass membrane protein</topology>
    </subcellularLocation>
</comment>
<keyword evidence="5 8" id="KW-1133">Transmembrane helix</keyword>